<accession>A0A150M587</accession>
<name>A0A150M587_GEOSE</name>
<gene>
    <name evidence="1" type="ORF">B4109_1838</name>
</gene>
<sequence length="79" mass="8823">MKLFYNYDTLYLTFRTFASAIGKSSVRLRRAGARCRGRTRLYDSLPCGGADCSAALFFSRQAPVAKLSFLLLVCMFAPL</sequence>
<comment type="caution">
    <text evidence="1">The sequence shown here is derived from an EMBL/GenBank/DDBJ whole genome shotgun (WGS) entry which is preliminary data.</text>
</comment>
<proteinExistence type="predicted"/>
<evidence type="ECO:0000313" key="2">
    <source>
        <dbReference type="Proteomes" id="UP000075424"/>
    </source>
</evidence>
<reference evidence="1 2" key="1">
    <citation type="submission" date="2016-01" db="EMBL/GenBank/DDBJ databases">
        <title>Draft Genome Sequences of Seven Thermophilic Sporeformers Isolated from Foods.</title>
        <authorList>
            <person name="Berendsen E.M."/>
            <person name="Wells-Bennik M.H."/>
            <person name="Krawcyk A.O."/>
            <person name="De Jong A."/>
            <person name="Holsappel S."/>
            <person name="Eijlander R.T."/>
            <person name="Kuipers O.P."/>
        </authorList>
    </citation>
    <scope>NUCLEOTIDE SEQUENCE [LARGE SCALE GENOMIC DNA]</scope>
    <source>
        <strain evidence="1 2">B4109</strain>
    </source>
</reference>
<dbReference type="PATRIC" id="fig|1422.18.peg.2413"/>
<protein>
    <submittedName>
        <fullName evidence="1">Uncharacterized protein</fullName>
    </submittedName>
</protein>
<evidence type="ECO:0000313" key="1">
    <source>
        <dbReference type="EMBL" id="KYD19531.1"/>
    </source>
</evidence>
<organism evidence="1 2">
    <name type="scientific">Geobacillus stearothermophilus</name>
    <name type="common">Bacillus stearothermophilus</name>
    <dbReference type="NCBI Taxonomy" id="1422"/>
    <lineage>
        <taxon>Bacteria</taxon>
        <taxon>Bacillati</taxon>
        <taxon>Bacillota</taxon>
        <taxon>Bacilli</taxon>
        <taxon>Bacillales</taxon>
        <taxon>Anoxybacillaceae</taxon>
        <taxon>Geobacillus</taxon>
    </lineage>
</organism>
<dbReference type="Proteomes" id="UP000075424">
    <property type="component" value="Unassembled WGS sequence"/>
</dbReference>
<dbReference type="EMBL" id="LQYV01000154">
    <property type="protein sequence ID" value="KYD19531.1"/>
    <property type="molecule type" value="Genomic_DNA"/>
</dbReference>
<dbReference type="AlphaFoldDB" id="A0A150M587"/>